<evidence type="ECO:0000313" key="1">
    <source>
        <dbReference type="EMBL" id="KAK1346022.1"/>
    </source>
</evidence>
<reference evidence="1" key="1">
    <citation type="submission" date="2023-06" db="EMBL/GenBank/DDBJ databases">
        <title>Reference genome for the Northern bat (Eptesicus nilssonii), a most northern bat species.</title>
        <authorList>
            <person name="Laine V.N."/>
            <person name="Pulliainen A.T."/>
            <person name="Lilley T.M."/>
        </authorList>
    </citation>
    <scope>NUCLEOTIDE SEQUENCE</scope>
    <source>
        <strain evidence="1">BLF_Eptnil</strain>
        <tissue evidence="1">Kidney</tissue>
    </source>
</reference>
<accession>A0AA40LWC3</accession>
<keyword evidence="2" id="KW-1185">Reference proteome</keyword>
<proteinExistence type="predicted"/>
<sequence length="120" mass="12989">MPTAVEVDGTQIWLHHSQLLHQETAWILATSGLTREIPSLGSMQARRRRDTCRRGTGLQTQGGLRVRVAVVPAQDPGEGSTFYTAQATWTAAVPAQVGRVFLLFCFGLASTPSASDLCLH</sequence>
<gene>
    <name evidence="1" type="ORF">QTO34_008491</name>
</gene>
<evidence type="ECO:0000313" key="2">
    <source>
        <dbReference type="Proteomes" id="UP001177744"/>
    </source>
</evidence>
<protein>
    <submittedName>
        <fullName evidence="1">Uncharacterized protein</fullName>
    </submittedName>
</protein>
<dbReference type="AlphaFoldDB" id="A0AA40LWC3"/>
<comment type="caution">
    <text evidence="1">The sequence shown here is derived from an EMBL/GenBank/DDBJ whole genome shotgun (WGS) entry which is preliminary data.</text>
</comment>
<dbReference type="Proteomes" id="UP001177744">
    <property type="component" value="Unassembled WGS sequence"/>
</dbReference>
<dbReference type="EMBL" id="JAULJE010000002">
    <property type="protein sequence ID" value="KAK1346022.1"/>
    <property type="molecule type" value="Genomic_DNA"/>
</dbReference>
<name>A0AA40LWC3_CNENI</name>
<organism evidence="1 2">
    <name type="scientific">Cnephaeus nilssonii</name>
    <name type="common">Northern bat</name>
    <name type="synonym">Eptesicus nilssonii</name>
    <dbReference type="NCBI Taxonomy" id="3371016"/>
    <lineage>
        <taxon>Eukaryota</taxon>
        <taxon>Metazoa</taxon>
        <taxon>Chordata</taxon>
        <taxon>Craniata</taxon>
        <taxon>Vertebrata</taxon>
        <taxon>Euteleostomi</taxon>
        <taxon>Mammalia</taxon>
        <taxon>Eutheria</taxon>
        <taxon>Laurasiatheria</taxon>
        <taxon>Chiroptera</taxon>
        <taxon>Yangochiroptera</taxon>
        <taxon>Vespertilionidae</taxon>
        <taxon>Cnephaeus</taxon>
    </lineage>
</organism>